<feature type="compositionally biased region" description="Acidic residues" evidence="1">
    <location>
        <begin position="410"/>
        <end position="423"/>
    </location>
</feature>
<feature type="region of interest" description="Disordered" evidence="1">
    <location>
        <begin position="65"/>
        <end position="275"/>
    </location>
</feature>
<feature type="compositionally biased region" description="Acidic residues" evidence="1">
    <location>
        <begin position="103"/>
        <end position="117"/>
    </location>
</feature>
<evidence type="ECO:0000256" key="1">
    <source>
        <dbReference type="SAM" id="MobiDB-lite"/>
    </source>
</evidence>
<dbReference type="Proteomes" id="UP000230750">
    <property type="component" value="Unassembled WGS sequence"/>
</dbReference>
<feature type="region of interest" description="Disordered" evidence="1">
    <location>
        <begin position="305"/>
        <end position="527"/>
    </location>
</feature>
<proteinExistence type="predicted"/>
<protein>
    <submittedName>
        <fullName evidence="2">Uncharacterized protein</fullName>
    </submittedName>
</protein>
<feature type="compositionally biased region" description="Pro residues" evidence="1">
    <location>
        <begin position="347"/>
        <end position="360"/>
    </location>
</feature>
<feature type="region of interest" description="Disordered" evidence="1">
    <location>
        <begin position="26"/>
        <end position="48"/>
    </location>
</feature>
<evidence type="ECO:0000313" key="2">
    <source>
        <dbReference type="EMBL" id="PIK41913.1"/>
    </source>
</evidence>
<reference evidence="2 3" key="1">
    <citation type="journal article" date="2017" name="PLoS Biol.">
        <title>The sea cucumber genome provides insights into morphological evolution and visceral regeneration.</title>
        <authorList>
            <person name="Zhang X."/>
            <person name="Sun L."/>
            <person name="Yuan J."/>
            <person name="Sun Y."/>
            <person name="Gao Y."/>
            <person name="Zhang L."/>
            <person name="Li S."/>
            <person name="Dai H."/>
            <person name="Hamel J.F."/>
            <person name="Liu C."/>
            <person name="Yu Y."/>
            <person name="Liu S."/>
            <person name="Lin W."/>
            <person name="Guo K."/>
            <person name="Jin S."/>
            <person name="Xu P."/>
            <person name="Storey K.B."/>
            <person name="Huan P."/>
            <person name="Zhang T."/>
            <person name="Zhou Y."/>
            <person name="Zhang J."/>
            <person name="Lin C."/>
            <person name="Li X."/>
            <person name="Xing L."/>
            <person name="Huo D."/>
            <person name="Sun M."/>
            <person name="Wang L."/>
            <person name="Mercier A."/>
            <person name="Li F."/>
            <person name="Yang H."/>
            <person name="Xiang J."/>
        </authorList>
    </citation>
    <scope>NUCLEOTIDE SEQUENCE [LARGE SCALE GENOMIC DNA]</scope>
    <source>
        <strain evidence="2">Shaxun</strain>
        <tissue evidence="2">Muscle</tissue>
    </source>
</reference>
<evidence type="ECO:0000313" key="3">
    <source>
        <dbReference type="Proteomes" id="UP000230750"/>
    </source>
</evidence>
<feature type="compositionally biased region" description="Basic and acidic residues" evidence="1">
    <location>
        <begin position="144"/>
        <end position="211"/>
    </location>
</feature>
<feature type="compositionally biased region" description="Polar residues" evidence="1">
    <location>
        <begin position="498"/>
        <end position="508"/>
    </location>
</feature>
<accession>A0A2G8K1Q6</accession>
<dbReference type="EMBL" id="MRZV01000978">
    <property type="protein sequence ID" value="PIK41913.1"/>
    <property type="molecule type" value="Genomic_DNA"/>
</dbReference>
<keyword evidence="3" id="KW-1185">Reference proteome</keyword>
<organism evidence="2 3">
    <name type="scientific">Stichopus japonicus</name>
    <name type="common">Sea cucumber</name>
    <dbReference type="NCBI Taxonomy" id="307972"/>
    <lineage>
        <taxon>Eukaryota</taxon>
        <taxon>Metazoa</taxon>
        <taxon>Echinodermata</taxon>
        <taxon>Eleutherozoa</taxon>
        <taxon>Echinozoa</taxon>
        <taxon>Holothuroidea</taxon>
        <taxon>Aspidochirotacea</taxon>
        <taxon>Aspidochirotida</taxon>
        <taxon>Stichopodidae</taxon>
        <taxon>Apostichopus</taxon>
    </lineage>
</organism>
<feature type="compositionally biased region" description="Low complexity" evidence="1">
    <location>
        <begin position="26"/>
        <end position="42"/>
    </location>
</feature>
<name>A0A2G8K1Q6_STIJA</name>
<feature type="compositionally biased region" description="Basic and acidic residues" evidence="1">
    <location>
        <begin position="487"/>
        <end position="497"/>
    </location>
</feature>
<sequence length="580" mass="64574">MYEINIAGEIHDECISQDSSVGRHNLTSASSVLSSQSDLMNSQQQENAKETLMKMEREIAEMERALKDGGETDEREGGKVDIAAVSDTDGESEDGCHDNGELEKEEVADEDSAEDEVTGVRVSTRKDRKKEKVIEVDSDDGDADDKCDARQRKVEETGRRQSLGRDENGRQRACREDDIEERNLKVTSKERVGPKTSERVYESEVTSKDGDESIDIDDEEEDGVDKAKPKRKKKALGESSNGSKARKTRNGKLDKSLKRSLGKYSGYKNVDDIEDEDIAQNVKQNLNEMEAAENSFNSLLKVLSEKRRKSQMSLEGERAEKEDEDEEENEKVASLTSPQVRSSPASPRSPSPRSPSPPPVLSQRTLLKRVSPLSTSIEVVDKVAKSVSKRTPSHQRPSGSQKKRRRVVVEESDSESEDDTNLEEDVRKVLKMGSQESENGRGTTVEHGEPLNVNESVPGEVSTGIDRETSKRYSKSESLAEVTIKAPQEKAREEKESLQTAQTSSAGSNVEPRKKRRKGESMSLIASGLNKQKLKMVSQLCKKAGCRSSRHVFDGYNSRHCKCRWVDYVMKICHALAVSS</sequence>
<comment type="caution">
    <text evidence="2">The sequence shown here is derived from an EMBL/GenBank/DDBJ whole genome shotgun (WGS) entry which is preliminary data.</text>
</comment>
<dbReference type="AlphaFoldDB" id="A0A2G8K1Q6"/>
<feature type="compositionally biased region" description="Acidic residues" evidence="1">
    <location>
        <begin position="212"/>
        <end position="223"/>
    </location>
</feature>
<feature type="compositionally biased region" description="Basic and acidic residues" evidence="1">
    <location>
        <begin position="65"/>
        <end position="79"/>
    </location>
</feature>
<feature type="compositionally biased region" description="Low complexity" evidence="1">
    <location>
        <begin position="337"/>
        <end position="346"/>
    </location>
</feature>
<gene>
    <name evidence="2" type="ORF">BSL78_21235</name>
</gene>
<feature type="compositionally biased region" description="Basic and acidic residues" evidence="1">
    <location>
        <begin position="465"/>
        <end position="475"/>
    </location>
</feature>